<sequence>MAAHIRYSALTACEQGVLRGFAGGELQTFLDSDGDREVRGEFLSGLLTGLYPVRATGIPALRLAGARVTGRLDLESAQVRHLIDLRDCRFDQVIDLQMASIIGLRMTGCRVPGLSGRNLYVGSDLVLEDGFHSEDVVDLTDGEVRGTLRLTRAVLRGRTGHALLAARLKIAGSVEASGLRANGEVRLRGAEIGGSLHLSGARLANSHGAALEGTGLVVTGNIFCDPKGSRFSATGRLLLTGAQVGGDAVFSGAHLETAVSDQGVSILASGLLDSNAALVADRIRVQGNLELNDDLRVVGSVRIPAAQIGGHLHLSGSVLGRPASVARMPDNDTMSNSHVPVALLADGARIQGDLDARTKVGARHGNDTAMTAYGQVRLVDASISGNARLSGVRLHGQGLDVLFADRVTVGGAFFLQYLYAQGSVRLQNAQIGSSLDCTGARLVLPRRRTDRSYKPSLDVRAAVVGKDLLCSRGFVAVGGVRIRLVEAGKLVSFDNALLGMATAADSEGTLVALNAYGLIAVRLVLRFETPPKGQVILRRARVTSMSDGPELWDSAGGVDLEDFAFQAIEARPSVTVQTRLRWLRRVVKSYLPSPYEQLARAYRESGDDEQADRVLLAKQQRRFASLGPLGRVWGWLQEYTVGYGYRPRLAGWWLVALWLGGAWWFDRNELTELDDGQSPVWNPWLLSADLLLPVVNLGQDGMWRIDGASQWVASLLIAAGWILASTAAAGTTRVLKRS</sequence>
<evidence type="ECO:0008006" key="3">
    <source>
        <dbReference type="Google" id="ProtNLM"/>
    </source>
</evidence>
<protein>
    <recommendedName>
        <fullName evidence="3">Membrane-associated oxidoreductase</fullName>
    </recommendedName>
</protein>
<evidence type="ECO:0000313" key="1">
    <source>
        <dbReference type="EMBL" id="AOS66153.1"/>
    </source>
</evidence>
<dbReference type="Proteomes" id="UP000095210">
    <property type="component" value="Chromosome"/>
</dbReference>
<keyword evidence="2" id="KW-1185">Reference proteome</keyword>
<organism evidence="1 2">
    <name type="scientific">Actinoalloteichus hymeniacidonis</name>
    <dbReference type="NCBI Taxonomy" id="340345"/>
    <lineage>
        <taxon>Bacteria</taxon>
        <taxon>Bacillati</taxon>
        <taxon>Actinomycetota</taxon>
        <taxon>Actinomycetes</taxon>
        <taxon>Pseudonocardiales</taxon>
        <taxon>Pseudonocardiaceae</taxon>
        <taxon>Actinoalloteichus</taxon>
    </lineage>
</organism>
<evidence type="ECO:0000313" key="2">
    <source>
        <dbReference type="Proteomes" id="UP000095210"/>
    </source>
</evidence>
<dbReference type="AlphaFoldDB" id="A0AAC9HVD3"/>
<dbReference type="KEGG" id="ahm:TL08_26925"/>
<proteinExistence type="predicted"/>
<name>A0AAC9HVD3_9PSEU</name>
<accession>A0AAC9HVD3</accession>
<gene>
    <name evidence="1" type="ORF">TL08_26925</name>
</gene>
<reference evidence="2" key="1">
    <citation type="submission" date="2016-03" db="EMBL/GenBank/DDBJ databases">
        <title>Complete genome sequence of the type strain Actinoalloteichus hymeniacidonis DSM 45092.</title>
        <authorList>
            <person name="Schaffert L."/>
            <person name="Albersmeier A."/>
            <person name="Winkler A."/>
            <person name="Kalinowski J."/>
            <person name="Zotchev S."/>
            <person name="Ruckert C."/>
        </authorList>
    </citation>
    <scope>NUCLEOTIDE SEQUENCE [LARGE SCALE GENOMIC DNA]</scope>
    <source>
        <strain evidence="2">HPA177(T) (DSM 45092(T))</strain>
    </source>
</reference>
<dbReference type="RefSeq" id="WP_069853027.1">
    <property type="nucleotide sequence ID" value="NZ_CP014859.1"/>
</dbReference>
<dbReference type="EMBL" id="CP014859">
    <property type="protein sequence ID" value="AOS66153.1"/>
    <property type="molecule type" value="Genomic_DNA"/>
</dbReference>